<gene>
    <name evidence="5" type="ORF">D8674_040732</name>
</gene>
<dbReference type="OrthoDB" id="10308226at2759"/>
<dbReference type="CDD" id="cd00042">
    <property type="entry name" value="CY"/>
    <property type="match status" value="1"/>
</dbReference>
<keyword evidence="3" id="KW-0812">Transmembrane</keyword>
<feature type="domain" description="Cystatin" evidence="4">
    <location>
        <begin position="50"/>
        <end position="134"/>
    </location>
</feature>
<dbReference type="SUPFAM" id="SSF54403">
    <property type="entry name" value="Cystatin/monellin"/>
    <property type="match status" value="1"/>
</dbReference>
<accession>A0A5N5GZE3</accession>
<keyword evidence="3" id="KW-1133">Transmembrane helix</keyword>
<dbReference type="Pfam" id="PF16845">
    <property type="entry name" value="SQAPI"/>
    <property type="match status" value="1"/>
</dbReference>
<dbReference type="GO" id="GO:0004869">
    <property type="term" value="F:cysteine-type endopeptidase inhibitor activity"/>
    <property type="evidence" value="ECO:0007669"/>
    <property type="project" value="UniProtKB-KW"/>
</dbReference>
<evidence type="ECO:0000256" key="3">
    <source>
        <dbReference type="SAM" id="Phobius"/>
    </source>
</evidence>
<evidence type="ECO:0000313" key="5">
    <source>
        <dbReference type="EMBL" id="KAB2620995.1"/>
    </source>
</evidence>
<protein>
    <recommendedName>
        <fullName evidence="4">Cystatin domain-containing protein</fullName>
    </recommendedName>
</protein>
<dbReference type="InterPro" id="IPR046350">
    <property type="entry name" value="Cystatin_sf"/>
</dbReference>
<evidence type="ECO:0000256" key="1">
    <source>
        <dbReference type="ARBA" id="ARBA00022690"/>
    </source>
</evidence>
<keyword evidence="3" id="KW-0472">Membrane</keyword>
<dbReference type="Proteomes" id="UP000327157">
    <property type="component" value="Unassembled WGS sequence"/>
</dbReference>
<keyword evidence="6" id="KW-1185">Reference proteome</keyword>
<reference evidence="5 6" key="1">
    <citation type="submission" date="2019-09" db="EMBL/GenBank/DDBJ databases">
        <authorList>
            <person name="Ou C."/>
        </authorList>
    </citation>
    <scope>NUCLEOTIDE SEQUENCE [LARGE SCALE GENOMIC DNA]</scope>
    <source>
        <strain evidence="5">S2</strain>
        <tissue evidence="5">Leaf</tissue>
    </source>
</reference>
<keyword evidence="1" id="KW-0646">Protease inhibitor</keyword>
<evidence type="ECO:0000256" key="2">
    <source>
        <dbReference type="ARBA" id="ARBA00022704"/>
    </source>
</evidence>
<sequence>MIRRHGERVFVVTLTLIAVVTLLGLLFVLNRPRHRYDYQLGDGCLLPRRSDPHVEEMAEFAVAEYNKQFNGEEEQTKKSVSGHLTRMKMQIVAPGGIKYTFQSVDRHHPVVRFYEAVVIEMNWLNYRKLVYFKKSRRGFFNQLNCFLFVSQFSSCV</sequence>
<reference evidence="5 6" key="2">
    <citation type="submission" date="2019-11" db="EMBL/GenBank/DDBJ databases">
        <title>A de novo genome assembly of a pear dwarfing rootstock.</title>
        <authorList>
            <person name="Wang F."/>
            <person name="Wang J."/>
            <person name="Li S."/>
            <person name="Zhang Y."/>
            <person name="Fang M."/>
            <person name="Ma L."/>
            <person name="Zhao Y."/>
            <person name="Jiang S."/>
        </authorList>
    </citation>
    <scope>NUCLEOTIDE SEQUENCE [LARGE SCALE GENOMIC DNA]</scope>
    <source>
        <strain evidence="5">S2</strain>
        <tissue evidence="5">Leaf</tissue>
    </source>
</reference>
<proteinExistence type="predicted"/>
<feature type="transmembrane region" description="Helical" evidence="3">
    <location>
        <begin position="9"/>
        <end position="29"/>
    </location>
</feature>
<keyword evidence="2" id="KW-0789">Thiol protease inhibitor</keyword>
<dbReference type="AlphaFoldDB" id="A0A5N5GZE3"/>
<dbReference type="EMBL" id="SMOL01000263">
    <property type="protein sequence ID" value="KAB2620995.1"/>
    <property type="molecule type" value="Genomic_DNA"/>
</dbReference>
<comment type="caution">
    <text evidence="5">The sequence shown here is derived from an EMBL/GenBank/DDBJ whole genome shotgun (WGS) entry which is preliminary data.</text>
</comment>
<dbReference type="Gene3D" id="3.10.450.10">
    <property type="match status" value="1"/>
</dbReference>
<organism evidence="5 6">
    <name type="scientific">Pyrus ussuriensis x Pyrus communis</name>
    <dbReference type="NCBI Taxonomy" id="2448454"/>
    <lineage>
        <taxon>Eukaryota</taxon>
        <taxon>Viridiplantae</taxon>
        <taxon>Streptophyta</taxon>
        <taxon>Embryophyta</taxon>
        <taxon>Tracheophyta</taxon>
        <taxon>Spermatophyta</taxon>
        <taxon>Magnoliopsida</taxon>
        <taxon>eudicotyledons</taxon>
        <taxon>Gunneridae</taxon>
        <taxon>Pentapetalae</taxon>
        <taxon>rosids</taxon>
        <taxon>fabids</taxon>
        <taxon>Rosales</taxon>
        <taxon>Rosaceae</taxon>
        <taxon>Amygdaloideae</taxon>
        <taxon>Maleae</taxon>
        <taxon>Pyrus</taxon>
    </lineage>
</organism>
<name>A0A5N5GZE3_9ROSA</name>
<evidence type="ECO:0000313" key="6">
    <source>
        <dbReference type="Proteomes" id="UP000327157"/>
    </source>
</evidence>
<dbReference type="InterPro" id="IPR000010">
    <property type="entry name" value="Cystatin_dom"/>
</dbReference>
<evidence type="ECO:0000259" key="4">
    <source>
        <dbReference type="Pfam" id="PF16845"/>
    </source>
</evidence>